<evidence type="ECO:0000256" key="1">
    <source>
        <dbReference type="ARBA" id="ARBA00004167"/>
    </source>
</evidence>
<proteinExistence type="predicted"/>
<comment type="caution">
    <text evidence="7">The sequence shown here is derived from an EMBL/GenBank/DDBJ whole genome shotgun (WGS) entry which is preliminary data.</text>
</comment>
<evidence type="ECO:0000256" key="5">
    <source>
        <dbReference type="SAM" id="MobiDB-lite"/>
    </source>
</evidence>
<feature type="region of interest" description="Disordered" evidence="5">
    <location>
        <begin position="117"/>
        <end position="139"/>
    </location>
</feature>
<gene>
    <name evidence="7" type="ORF">A0O28_0005960</name>
</gene>
<dbReference type="Proteomes" id="UP000191004">
    <property type="component" value="Unassembled WGS sequence"/>
</dbReference>
<evidence type="ECO:0000313" key="7">
    <source>
        <dbReference type="EMBL" id="OPB40517.1"/>
    </source>
</evidence>
<name>A0A1T3CHD0_9HYPO</name>
<protein>
    <submittedName>
        <fullName evidence="7">Uncharacterized protein</fullName>
    </submittedName>
</protein>
<dbReference type="PANTHER" id="PTHR15549">
    <property type="entry name" value="PAIRED IMMUNOGLOBULIN-LIKE TYPE 2 RECEPTOR"/>
    <property type="match status" value="1"/>
</dbReference>
<evidence type="ECO:0000313" key="8">
    <source>
        <dbReference type="Proteomes" id="UP000191004"/>
    </source>
</evidence>
<keyword evidence="3 6" id="KW-1133">Transmembrane helix</keyword>
<dbReference type="InterPro" id="IPR051694">
    <property type="entry name" value="Immunoregulatory_rcpt-like"/>
</dbReference>
<dbReference type="AlphaFoldDB" id="A0A1T3CHD0"/>
<evidence type="ECO:0000256" key="4">
    <source>
        <dbReference type="ARBA" id="ARBA00023136"/>
    </source>
</evidence>
<evidence type="ECO:0000256" key="2">
    <source>
        <dbReference type="ARBA" id="ARBA00022692"/>
    </source>
</evidence>
<dbReference type="GO" id="GO:0016020">
    <property type="term" value="C:membrane"/>
    <property type="evidence" value="ECO:0007669"/>
    <property type="project" value="UniProtKB-SubCell"/>
</dbReference>
<keyword evidence="4 6" id="KW-0472">Membrane</keyword>
<reference evidence="7 8" key="1">
    <citation type="submission" date="2016-04" db="EMBL/GenBank/DDBJ databases">
        <title>Multiple horizontal gene transfer events from other fungi enriched the ability of the initially mycotrophic fungus Trichoderma (Ascomycota) to feed on dead plant biomass.</title>
        <authorList>
            <person name="Atanasova L."/>
            <person name="Chenthamara K."/>
            <person name="Zhang J."/>
            <person name="Grujic M."/>
            <person name="Henrissat B."/>
            <person name="Kuo A."/>
            <person name="Aertz A."/>
            <person name="Salamov A."/>
            <person name="Lipzen A."/>
            <person name="Labutti K."/>
            <person name="Barry K."/>
            <person name="Miao Y."/>
            <person name="Rahimi M.J."/>
            <person name="Shen Q."/>
            <person name="Grigoriev I.V."/>
            <person name="Kubicek C.P."/>
            <person name="Druzhinina I.S."/>
        </authorList>
    </citation>
    <scope>NUCLEOTIDE SEQUENCE [LARGE SCALE GENOMIC DNA]</scope>
    <source>
        <strain evidence="7 8">NJAU 4742</strain>
    </source>
</reference>
<accession>A0A1T3CHD0</accession>
<evidence type="ECO:0000256" key="6">
    <source>
        <dbReference type="SAM" id="Phobius"/>
    </source>
</evidence>
<dbReference type="OrthoDB" id="5414836at2759"/>
<organism evidence="7 8">
    <name type="scientific">Trichoderma guizhouense</name>
    <dbReference type="NCBI Taxonomy" id="1491466"/>
    <lineage>
        <taxon>Eukaryota</taxon>
        <taxon>Fungi</taxon>
        <taxon>Dikarya</taxon>
        <taxon>Ascomycota</taxon>
        <taxon>Pezizomycotina</taxon>
        <taxon>Sordariomycetes</taxon>
        <taxon>Hypocreomycetidae</taxon>
        <taxon>Hypocreales</taxon>
        <taxon>Hypocreaceae</taxon>
        <taxon>Trichoderma</taxon>
    </lineage>
</organism>
<dbReference type="CDD" id="cd12087">
    <property type="entry name" value="TM_EGFR-like"/>
    <property type="match status" value="1"/>
</dbReference>
<dbReference type="EMBL" id="LVVK01000017">
    <property type="protein sequence ID" value="OPB40517.1"/>
    <property type="molecule type" value="Genomic_DNA"/>
</dbReference>
<keyword evidence="8" id="KW-1185">Reference proteome</keyword>
<dbReference type="GO" id="GO:0071944">
    <property type="term" value="C:cell periphery"/>
    <property type="evidence" value="ECO:0007669"/>
    <property type="project" value="UniProtKB-ARBA"/>
</dbReference>
<comment type="subcellular location">
    <subcellularLocation>
        <location evidence="1">Membrane</location>
        <topology evidence="1">Single-pass membrane protein</topology>
    </subcellularLocation>
</comment>
<keyword evidence="2 6" id="KW-0812">Transmembrane</keyword>
<feature type="transmembrane region" description="Helical" evidence="6">
    <location>
        <begin position="169"/>
        <end position="193"/>
    </location>
</feature>
<dbReference type="PANTHER" id="PTHR15549:SF33">
    <property type="entry name" value="MEMBRANE PROTEIN WSC4, PUTATIVE (AFU_ORTHOLOGUE AFUA_5G09020)-RELATED"/>
    <property type="match status" value="1"/>
</dbReference>
<sequence length="244" mass="26028">MVWSKDLFARQDNGGSVPSGCLPQCMDAFSIAQAQGLKSQLCAPNSAFIEAVDSCSACIKTQGPNPRGGISSISLLLPALEFCHLLSYSTLKYTSTNGQIATIVYLLPTNIAATNTSSSSRTITTSKKTSRATTPSRTSTLAIPTSLAPQNAASSPSVSGIHSTPPSHAWIAGPIVGSIVGLAIVFGVLFYLWRRRYRHSKPDNFDPAQLHSDCIPKPELDAQTNMIHELDAQPVSPRAEMPEK</sequence>
<evidence type="ECO:0000256" key="3">
    <source>
        <dbReference type="ARBA" id="ARBA00022989"/>
    </source>
</evidence>